<reference evidence="1" key="1">
    <citation type="submission" date="2016-10" db="EMBL/GenBank/DDBJ databases">
        <authorList>
            <person name="de Groot N.N."/>
        </authorList>
    </citation>
    <scope>NUCLEOTIDE SEQUENCE</scope>
</reference>
<evidence type="ECO:0000313" key="1">
    <source>
        <dbReference type="EMBL" id="SFV52108.1"/>
    </source>
</evidence>
<evidence type="ECO:0008006" key="2">
    <source>
        <dbReference type="Google" id="ProtNLM"/>
    </source>
</evidence>
<name>A0A1W1BF74_9ZZZZ</name>
<dbReference type="EMBL" id="FPHG01000014">
    <property type="protein sequence ID" value="SFV52108.1"/>
    <property type="molecule type" value="Genomic_DNA"/>
</dbReference>
<gene>
    <name evidence="1" type="ORF">MNB_SV-9-567</name>
</gene>
<proteinExistence type="predicted"/>
<dbReference type="AlphaFoldDB" id="A0A1W1BF74"/>
<protein>
    <recommendedName>
        <fullName evidence="2">Roadblock/LAMTOR2 domain-containing protein</fullName>
    </recommendedName>
</protein>
<organism evidence="1">
    <name type="scientific">hydrothermal vent metagenome</name>
    <dbReference type="NCBI Taxonomy" id="652676"/>
    <lineage>
        <taxon>unclassified sequences</taxon>
        <taxon>metagenomes</taxon>
        <taxon>ecological metagenomes</taxon>
    </lineage>
</organism>
<sequence>MNIKKLNQAIEVLKDDVGEGLVSCDIFTVADGMSIAGHNPQPKASALFNQLTSNIMKTLKGARFPNLSKYYIMDLEGDHMVIILPLGDYRWGILVNSKKVQLGLLLSIAIPNSIEAFEEAL</sequence>
<accession>A0A1W1BF74</accession>